<sequence length="328" mass="36659">MINPKVITRILANTDLKTKMRLAKVVPKLGKSDDVTKCMLCPNMCLHVCPVFDAERRLTVSPSVKSRLAYLGETEEAIYHCLPCDACKNACPMDISVNDNLRGYRGGERAMKAIERFEKSMRKVEVEPRDGKILYFPGCSTFESGLFDVTVEVLEKLGVDFAVKNLECCGMPYYELGLVDKFRGKISSLKDAAAKYEGVISNCPHCVHVMRENGIKAAHLLAVLKPVKIGGDVSYHDPCILARKLDIVEEPRRLLAEMGFVVHEPVFNGKDTHCCGYGGVYRFVVPEMAEKVAERRMEHFEHQIVTLCPSCRMALKAKDIVEIIAEGL</sequence>
<gene>
    <name evidence="9" type="ORF">AFULGI_00009520</name>
</gene>
<dbReference type="PANTHER" id="PTHR43255">
    <property type="entry name" value="IRON-SULFUR-BINDING OXIDOREDUCTASE FADF-RELATED-RELATED"/>
    <property type="match status" value="1"/>
</dbReference>
<evidence type="ECO:0000256" key="2">
    <source>
        <dbReference type="ARBA" id="ARBA00022485"/>
    </source>
</evidence>
<dbReference type="KEGG" id="afg:AFULGI_00009520"/>
<dbReference type="GO" id="GO:0005886">
    <property type="term" value="C:plasma membrane"/>
    <property type="evidence" value="ECO:0007669"/>
    <property type="project" value="TreeGrafter"/>
</dbReference>
<comment type="similarity">
    <text evidence="1">Belongs to the HdrC family.</text>
</comment>
<keyword evidence="2" id="KW-0004">4Fe-4S</keyword>
<keyword evidence="6" id="KW-0411">Iron-sulfur</keyword>
<dbReference type="Pfam" id="PF13183">
    <property type="entry name" value="Fer4_8"/>
    <property type="match status" value="1"/>
</dbReference>
<evidence type="ECO:0000256" key="3">
    <source>
        <dbReference type="ARBA" id="ARBA00022723"/>
    </source>
</evidence>
<evidence type="ECO:0000313" key="9">
    <source>
        <dbReference type="EMBL" id="AIG97741.1"/>
    </source>
</evidence>
<dbReference type="InterPro" id="IPR051460">
    <property type="entry name" value="HdrC_iron-sulfur_subunit"/>
</dbReference>
<evidence type="ECO:0000259" key="7">
    <source>
        <dbReference type="Pfam" id="PF02754"/>
    </source>
</evidence>
<reference evidence="9 10" key="1">
    <citation type="submission" date="2013-07" db="EMBL/GenBank/DDBJ databases">
        <title>Genome of Archaeoglobus fulgidus.</title>
        <authorList>
            <person name="Fiebig A."/>
            <person name="Birkeland N.-K."/>
        </authorList>
    </citation>
    <scope>NUCLEOTIDE SEQUENCE [LARGE SCALE GENOMIC DNA]</scope>
    <source>
        <strain evidence="9 10">DSM 8774</strain>
    </source>
</reference>
<evidence type="ECO:0000256" key="4">
    <source>
        <dbReference type="ARBA" id="ARBA00023002"/>
    </source>
</evidence>
<dbReference type="GeneID" id="24794466"/>
<keyword evidence="4" id="KW-0560">Oxidoreductase</keyword>
<dbReference type="GO" id="GO:0016491">
    <property type="term" value="F:oxidoreductase activity"/>
    <property type="evidence" value="ECO:0007669"/>
    <property type="project" value="UniProtKB-KW"/>
</dbReference>
<feature type="domain" description="4Fe-4S ferredoxin-type" evidence="8">
    <location>
        <begin position="35"/>
        <end position="95"/>
    </location>
</feature>
<dbReference type="HOGENOM" id="CLU_023081_2_0_2"/>
<dbReference type="SUPFAM" id="SSF46548">
    <property type="entry name" value="alpha-helical ferredoxin"/>
    <property type="match status" value="1"/>
</dbReference>
<evidence type="ECO:0000256" key="5">
    <source>
        <dbReference type="ARBA" id="ARBA00023004"/>
    </source>
</evidence>
<dbReference type="InterPro" id="IPR004017">
    <property type="entry name" value="Cys_rich_dom"/>
</dbReference>
<dbReference type="Proteomes" id="UP000028501">
    <property type="component" value="Chromosome"/>
</dbReference>
<evidence type="ECO:0000256" key="6">
    <source>
        <dbReference type="ARBA" id="ARBA00023014"/>
    </source>
</evidence>
<dbReference type="GO" id="GO:0046872">
    <property type="term" value="F:metal ion binding"/>
    <property type="evidence" value="ECO:0007669"/>
    <property type="project" value="UniProtKB-KW"/>
</dbReference>
<evidence type="ECO:0000256" key="1">
    <source>
        <dbReference type="ARBA" id="ARBA00007097"/>
    </source>
</evidence>
<dbReference type="PANTHER" id="PTHR43255:SF1">
    <property type="entry name" value="IRON-SULFUR-BINDING OXIDOREDUCTASE FADF-RELATED"/>
    <property type="match status" value="1"/>
</dbReference>
<evidence type="ECO:0000259" key="8">
    <source>
        <dbReference type="Pfam" id="PF13183"/>
    </source>
</evidence>
<dbReference type="AlphaFoldDB" id="A0A075WCM6"/>
<accession>A0A075WCM6</accession>
<feature type="domain" description="Cysteine-rich" evidence="7">
    <location>
        <begin position="134"/>
        <end position="210"/>
    </location>
</feature>
<protein>
    <submittedName>
        <fullName evidence="9">Fe-S oxidoreductase</fullName>
    </submittedName>
</protein>
<dbReference type="RefSeq" id="WP_010878368.1">
    <property type="nucleotide sequence ID" value="NZ_CP006577.1"/>
</dbReference>
<feature type="domain" description="Cysteine-rich" evidence="7">
    <location>
        <begin position="233"/>
        <end position="316"/>
    </location>
</feature>
<name>A0A075WCM6_ARCFL</name>
<dbReference type="InterPro" id="IPR009051">
    <property type="entry name" value="Helical_ferredxn"/>
</dbReference>
<dbReference type="EMBL" id="CP006577">
    <property type="protein sequence ID" value="AIG97741.1"/>
    <property type="molecule type" value="Genomic_DNA"/>
</dbReference>
<organism evidence="9 10">
    <name type="scientific">Archaeoglobus fulgidus DSM 8774</name>
    <dbReference type="NCBI Taxonomy" id="1344584"/>
    <lineage>
        <taxon>Archaea</taxon>
        <taxon>Methanobacteriati</taxon>
        <taxon>Methanobacteriota</taxon>
        <taxon>Archaeoglobi</taxon>
        <taxon>Archaeoglobales</taxon>
        <taxon>Archaeoglobaceae</taxon>
        <taxon>Archaeoglobus</taxon>
    </lineage>
</organism>
<dbReference type="InterPro" id="IPR017896">
    <property type="entry name" value="4Fe4S_Fe-S-bd"/>
</dbReference>
<evidence type="ECO:0000313" key="10">
    <source>
        <dbReference type="Proteomes" id="UP000028501"/>
    </source>
</evidence>
<keyword evidence="3" id="KW-0479">Metal-binding</keyword>
<dbReference type="Gene3D" id="1.10.1060.10">
    <property type="entry name" value="Alpha-helical ferredoxin"/>
    <property type="match status" value="1"/>
</dbReference>
<proteinExistence type="inferred from homology"/>
<dbReference type="Pfam" id="PF02754">
    <property type="entry name" value="CCG"/>
    <property type="match status" value="2"/>
</dbReference>
<dbReference type="GO" id="GO:0051539">
    <property type="term" value="F:4 iron, 4 sulfur cluster binding"/>
    <property type="evidence" value="ECO:0007669"/>
    <property type="project" value="UniProtKB-KW"/>
</dbReference>
<keyword evidence="5" id="KW-0408">Iron</keyword>